<keyword evidence="1" id="KW-0812">Transmembrane</keyword>
<dbReference type="KEGG" id="prz:GZH47_21500"/>
<dbReference type="Proteomes" id="UP000479114">
    <property type="component" value="Chromosome"/>
</dbReference>
<evidence type="ECO:0000313" key="3">
    <source>
        <dbReference type="Proteomes" id="UP000479114"/>
    </source>
</evidence>
<reference evidence="2 3" key="1">
    <citation type="submission" date="2020-02" db="EMBL/GenBank/DDBJ databases">
        <title>Paenibacillus sp. nov., isolated from rhizosphere soil of tomato.</title>
        <authorList>
            <person name="Weon H.-Y."/>
            <person name="Lee S.A."/>
        </authorList>
    </citation>
    <scope>NUCLEOTIDE SEQUENCE [LARGE SCALE GENOMIC DNA]</scope>
    <source>
        <strain evidence="2 3">14171R-81</strain>
    </source>
</reference>
<name>A0A6C0P3M8_9BACL</name>
<dbReference type="RefSeq" id="WP_162643098.1">
    <property type="nucleotide sequence ID" value="NZ_CP048286.1"/>
</dbReference>
<gene>
    <name evidence="2" type="ORF">GZH47_21500</name>
</gene>
<keyword evidence="1" id="KW-0472">Membrane</keyword>
<keyword evidence="1" id="KW-1133">Transmembrane helix</keyword>
<sequence length="74" mass="8588">MTGSEIALVIAVVVILLCQANWLFSDARKHSRYPWFWGIWGLVQFPIPLLFYWLIVRMPKRVKNKRGGGNSNID</sequence>
<proteinExistence type="predicted"/>
<dbReference type="AlphaFoldDB" id="A0A6C0P3M8"/>
<keyword evidence="3" id="KW-1185">Reference proteome</keyword>
<protein>
    <submittedName>
        <fullName evidence="2">Transcriptional regulator</fullName>
    </submittedName>
</protein>
<evidence type="ECO:0000256" key="1">
    <source>
        <dbReference type="SAM" id="Phobius"/>
    </source>
</evidence>
<organism evidence="2 3">
    <name type="scientific">Paenibacillus rhizovicinus</name>
    <dbReference type="NCBI Taxonomy" id="2704463"/>
    <lineage>
        <taxon>Bacteria</taxon>
        <taxon>Bacillati</taxon>
        <taxon>Bacillota</taxon>
        <taxon>Bacilli</taxon>
        <taxon>Bacillales</taxon>
        <taxon>Paenibacillaceae</taxon>
        <taxon>Paenibacillus</taxon>
    </lineage>
</organism>
<accession>A0A6C0P3M8</accession>
<evidence type="ECO:0000313" key="2">
    <source>
        <dbReference type="EMBL" id="QHW33124.1"/>
    </source>
</evidence>
<dbReference type="EMBL" id="CP048286">
    <property type="protein sequence ID" value="QHW33124.1"/>
    <property type="molecule type" value="Genomic_DNA"/>
</dbReference>
<feature type="transmembrane region" description="Helical" evidence="1">
    <location>
        <begin position="35"/>
        <end position="56"/>
    </location>
</feature>